<dbReference type="RefSeq" id="WP_202244565.1">
    <property type="nucleotide sequence ID" value="NZ_JAESIY010000006.1"/>
</dbReference>
<dbReference type="AlphaFoldDB" id="A0A937F842"/>
<name>A0A937F842_9BACT</name>
<proteinExistence type="predicted"/>
<keyword evidence="1" id="KW-0732">Signal</keyword>
<evidence type="ECO:0008006" key="4">
    <source>
        <dbReference type="Google" id="ProtNLM"/>
    </source>
</evidence>
<reference evidence="2" key="1">
    <citation type="submission" date="2021-01" db="EMBL/GenBank/DDBJ databases">
        <title>Fulvivirga kasyanovii gen. nov., sp nov., a novel member of the phylum Bacteroidetes isolated from seawater in a mussel farm.</title>
        <authorList>
            <person name="Zhao L.-H."/>
            <person name="Wang Z.-J."/>
        </authorList>
    </citation>
    <scope>NUCLEOTIDE SEQUENCE</scope>
    <source>
        <strain evidence="2">2943</strain>
    </source>
</reference>
<dbReference type="Proteomes" id="UP000659388">
    <property type="component" value="Unassembled WGS sequence"/>
</dbReference>
<comment type="caution">
    <text evidence="2">The sequence shown here is derived from an EMBL/GenBank/DDBJ whole genome shotgun (WGS) entry which is preliminary data.</text>
</comment>
<sequence length="563" mass="64563">MRDLKSVFLLIAVLLPLYSQAQSALVPLNSDYYHTVDRYEILGGELYPGFFTSWKGYERADVAKFVDSLKLEDHNWSKSDAFNLEYLSNDNWEYGDSSNNISRKPILKHFYRSKSDLYHVKEKDFDLHVNPVLYLLGGVESASSQRTYINTRGVEVRGMIDEKVGFYSFIGENQAIFPEYVMSDIRQNIVVPHEGFWKGYKDSGVDFLTARGYITFNATKHINLQFGHDRFKVGNGYRSLILSDYAPGYLFLKMQTKVWKLNYTNLFTEMTANVEGNSTGLTGSRNYDKKFMSLHHLSLNIGKKLNVGVFEAVVFSNADSTGNNSYELKYLNPIIFYRAVEQQNGSSDNVLLGADFKWFPVKKVSLYGQFVLDEFVLENFKSGSGWWGNKYSLQLGAEYVNALGIDNLDLQVETNIARPYIYSHDTDFGSYSHYQQSLAHPLGANFNEVVGILRYQPMGRLQVTAKLIRAEYGTDGEDQNWGGNILLKNQTREQNENNEIGQGVGTTLMYGSLALSYQFKHNLFVDLTHIYRDLKSDQESLDENTNYTSLALRWNIPHRYHEF</sequence>
<dbReference type="Gene3D" id="2.40.160.130">
    <property type="entry name" value="Capsule assembly protein Wzi"/>
    <property type="match status" value="1"/>
</dbReference>
<evidence type="ECO:0000313" key="2">
    <source>
        <dbReference type="EMBL" id="MBL3656767.1"/>
    </source>
</evidence>
<protein>
    <recommendedName>
        <fullName evidence="4">Capsule assembly Wzi family protein</fullName>
    </recommendedName>
</protein>
<keyword evidence="3" id="KW-1185">Reference proteome</keyword>
<accession>A0A937F842</accession>
<dbReference type="EMBL" id="JAESIY010000006">
    <property type="protein sequence ID" value="MBL3656767.1"/>
    <property type="molecule type" value="Genomic_DNA"/>
</dbReference>
<organism evidence="2 3">
    <name type="scientific">Fulvivirga sediminis</name>
    <dbReference type="NCBI Taxonomy" id="2803949"/>
    <lineage>
        <taxon>Bacteria</taxon>
        <taxon>Pseudomonadati</taxon>
        <taxon>Bacteroidota</taxon>
        <taxon>Cytophagia</taxon>
        <taxon>Cytophagales</taxon>
        <taxon>Fulvivirgaceae</taxon>
        <taxon>Fulvivirga</taxon>
    </lineage>
</organism>
<feature type="signal peptide" evidence="1">
    <location>
        <begin position="1"/>
        <end position="21"/>
    </location>
</feature>
<evidence type="ECO:0000313" key="3">
    <source>
        <dbReference type="Proteomes" id="UP000659388"/>
    </source>
</evidence>
<gene>
    <name evidence="2" type="ORF">JL102_11540</name>
</gene>
<dbReference type="InterPro" id="IPR038636">
    <property type="entry name" value="Wzi_sf"/>
</dbReference>
<evidence type="ECO:0000256" key="1">
    <source>
        <dbReference type="SAM" id="SignalP"/>
    </source>
</evidence>
<feature type="chain" id="PRO_5036814124" description="Capsule assembly Wzi family protein" evidence="1">
    <location>
        <begin position="22"/>
        <end position="563"/>
    </location>
</feature>